<keyword evidence="11" id="KW-1185">Reference proteome</keyword>
<dbReference type="OMA" id="AAETKYW"/>
<evidence type="ECO:0000256" key="7">
    <source>
        <dbReference type="ARBA" id="ARBA00032014"/>
    </source>
</evidence>
<dbReference type="GO" id="GO:0006357">
    <property type="term" value="P:regulation of transcription by RNA polymerase II"/>
    <property type="evidence" value="ECO:0007669"/>
    <property type="project" value="InterPro"/>
</dbReference>
<evidence type="ECO:0000256" key="6">
    <source>
        <dbReference type="ARBA" id="ARBA00023242"/>
    </source>
</evidence>
<dbReference type="GO" id="GO:0016592">
    <property type="term" value="C:mediator complex"/>
    <property type="evidence" value="ECO:0007669"/>
    <property type="project" value="InterPro"/>
</dbReference>
<evidence type="ECO:0000256" key="5">
    <source>
        <dbReference type="ARBA" id="ARBA00023163"/>
    </source>
</evidence>
<comment type="similarity">
    <text evidence="2 8">Belongs to the Mediator complex subunit 17 family.</text>
</comment>
<feature type="region of interest" description="Disordered" evidence="9">
    <location>
        <begin position="43"/>
        <end position="82"/>
    </location>
</feature>
<evidence type="ECO:0000256" key="1">
    <source>
        <dbReference type="ARBA" id="ARBA00004123"/>
    </source>
</evidence>
<proteinExistence type="inferred from homology"/>
<keyword evidence="8" id="KW-0010">Activator</keyword>
<dbReference type="InterPro" id="IPR019313">
    <property type="entry name" value="Mediator_Med17"/>
</dbReference>
<dbReference type="GO" id="GO:0003712">
    <property type="term" value="F:transcription coregulator activity"/>
    <property type="evidence" value="ECO:0007669"/>
    <property type="project" value="InterPro"/>
</dbReference>
<dbReference type="Gene3D" id="6.10.250.2620">
    <property type="match status" value="1"/>
</dbReference>
<dbReference type="GO" id="GO:0070847">
    <property type="term" value="C:core mediator complex"/>
    <property type="evidence" value="ECO:0007669"/>
    <property type="project" value="TreeGrafter"/>
</dbReference>
<organism evidence="10 11">
    <name type="scientific">Passalora fulva</name>
    <name type="common">Tomato leaf mold</name>
    <name type="synonym">Cladosporium fulvum</name>
    <dbReference type="NCBI Taxonomy" id="5499"/>
    <lineage>
        <taxon>Eukaryota</taxon>
        <taxon>Fungi</taxon>
        <taxon>Dikarya</taxon>
        <taxon>Ascomycota</taxon>
        <taxon>Pezizomycotina</taxon>
        <taxon>Dothideomycetes</taxon>
        <taxon>Dothideomycetidae</taxon>
        <taxon>Mycosphaerellales</taxon>
        <taxon>Mycosphaerellaceae</taxon>
        <taxon>Fulvia</taxon>
    </lineage>
</organism>
<keyword evidence="5 8" id="KW-0804">Transcription</keyword>
<comment type="function">
    <text evidence="8">Component of the Mediator complex, a coactivator involved in the regulated transcription of nearly all RNA polymerase II-dependent genes. Mediator functions as a bridge to convey information from gene-specific regulatory proteins to the basal RNA polymerase II transcription machinery. Mediator is recruited to promoters by direct interactions with regulatory proteins and serves as a scaffold for the assembly of a functional preinitiation complex with RNA polymerase II and the general transcription factors.</text>
</comment>
<evidence type="ECO:0000256" key="4">
    <source>
        <dbReference type="ARBA" id="ARBA00023015"/>
    </source>
</evidence>
<dbReference type="PANTHER" id="PTHR13114">
    <property type="entry name" value="MEDIATOR OF RNA POLYMERASE II TRANSCRIPTION SUBUNIT 17"/>
    <property type="match status" value="1"/>
</dbReference>
<reference evidence="10" key="1">
    <citation type="submission" date="2021-12" db="EMBL/GenBank/DDBJ databases">
        <authorList>
            <person name="Zaccaron A."/>
            <person name="Stergiopoulos I."/>
        </authorList>
    </citation>
    <scope>NUCLEOTIDE SEQUENCE</scope>
    <source>
        <strain evidence="10">Race5_Kim</strain>
    </source>
</reference>
<evidence type="ECO:0000256" key="9">
    <source>
        <dbReference type="SAM" id="MobiDB-lite"/>
    </source>
</evidence>
<sequence>MTTSSLSFKPWARDNDDKTALSEVLARVNFERGHFRDINEASLLEEIAAEGEHSSSEGEEEEDDDQDEVESNNKKQQPAATREELWAKRHEMIRHAGDAHNDIMTALDSISLLETKYLPAQARVTMSEALKSAKPPMGSMGVDIWDPAVMKPDPARVAQDNLLATKVRMEGLQQSADGLLAAAARLQKDVRQETSYWEEILSVADKGWSISRMGSSHILGVRFGFQGSAKRFENRDVAALIGTPDGGVALERGVGTKPKAVRVLARRGGRIVGSSKLPVVLDDEETTLEARIRHARDSVYDEELFYEMIRETSDLTSMGVLVRGSTILFPGSGQDSTQLELELLPLDQDNSLPLDATSESDFLAQATLVTARLLLGQAHRDRMNEKKDVPPPLGTTEVNTKQQALSILRTLMLLSQHKAAVDQLNAYVDSMCKLLRKLGASAESQMAHMGLPVPADGIVSTEALITSLTRPLLAESHIWLIVSDEKTLDLKLGIETSKANSLGSIFSIHPPSSKRFIVPDIDTLLAAANDFLALGLSHVLKEEAGAGWELNDRDGRLTRPDAEDGRDVLLFVVGHEPPTITLHAKTTGGRKQVAWKLDSTGGAKSLKDVWQDLLE</sequence>
<feature type="compositionally biased region" description="Acidic residues" evidence="9">
    <location>
        <begin position="57"/>
        <end position="70"/>
    </location>
</feature>
<dbReference type="EMBL" id="CP090169">
    <property type="protein sequence ID" value="UJO20346.1"/>
    <property type="molecule type" value="Genomic_DNA"/>
</dbReference>
<keyword evidence="4 8" id="KW-0805">Transcription regulation</keyword>
<dbReference type="Pfam" id="PF10156">
    <property type="entry name" value="Med17"/>
    <property type="match status" value="1"/>
</dbReference>
<gene>
    <name evidence="8" type="primary">MED17</name>
    <name evidence="10" type="ORF">CLAFUR5_09837</name>
</gene>
<evidence type="ECO:0000313" key="10">
    <source>
        <dbReference type="EMBL" id="UJO20346.1"/>
    </source>
</evidence>
<reference evidence="10" key="2">
    <citation type="journal article" date="2022" name="Microb. Genom.">
        <title>A chromosome-scale genome assembly of the tomato pathogen Cladosporium fulvum reveals a compartmentalized genome architecture and the presence of a dispensable chromosome.</title>
        <authorList>
            <person name="Zaccaron A.Z."/>
            <person name="Chen L.H."/>
            <person name="Samaras A."/>
            <person name="Stergiopoulos I."/>
        </authorList>
    </citation>
    <scope>NUCLEOTIDE SEQUENCE</scope>
    <source>
        <strain evidence="10">Race5_Kim</strain>
    </source>
</reference>
<dbReference type="PANTHER" id="PTHR13114:SF7">
    <property type="entry name" value="MEDIATOR OF RNA POLYMERASE II TRANSCRIPTION SUBUNIT 17"/>
    <property type="match status" value="1"/>
</dbReference>
<evidence type="ECO:0000313" key="11">
    <source>
        <dbReference type="Proteomes" id="UP000756132"/>
    </source>
</evidence>
<accession>A0A9Q8PD48</accession>
<dbReference type="AlphaFoldDB" id="A0A9Q8PD48"/>
<comment type="subcellular location">
    <subcellularLocation>
        <location evidence="1 8">Nucleus</location>
    </subcellularLocation>
</comment>
<dbReference type="OrthoDB" id="5319830at2759"/>
<name>A0A9Q8PD48_PASFU</name>
<dbReference type="Proteomes" id="UP000756132">
    <property type="component" value="Chromosome 7"/>
</dbReference>
<comment type="subunit">
    <text evidence="8">Component of the Mediator complex.</text>
</comment>
<evidence type="ECO:0000256" key="2">
    <source>
        <dbReference type="ARBA" id="ARBA00005635"/>
    </source>
</evidence>
<evidence type="ECO:0000256" key="8">
    <source>
        <dbReference type="RuleBase" id="RU364140"/>
    </source>
</evidence>
<protein>
    <recommendedName>
        <fullName evidence="3 8">Mediator of RNA polymerase II transcription subunit 17</fullName>
    </recommendedName>
    <alternativeName>
        <fullName evidence="7 8">Mediator complex subunit 17</fullName>
    </alternativeName>
</protein>
<evidence type="ECO:0000256" key="3">
    <source>
        <dbReference type="ARBA" id="ARBA00019610"/>
    </source>
</evidence>
<keyword evidence="6 8" id="KW-0539">Nucleus</keyword>